<dbReference type="Proteomes" id="UP000620124">
    <property type="component" value="Unassembled WGS sequence"/>
</dbReference>
<dbReference type="EMBL" id="JACAZI010000024">
    <property type="protein sequence ID" value="KAF7335680.1"/>
    <property type="molecule type" value="Genomic_DNA"/>
</dbReference>
<dbReference type="Pfam" id="PF07690">
    <property type="entry name" value="MFS_1"/>
    <property type="match status" value="1"/>
</dbReference>
<dbReference type="AlphaFoldDB" id="A0A8H7CFR7"/>
<gene>
    <name evidence="8" type="ORF">MVEN_02223300</name>
</gene>
<accession>A0A8H7CFR7</accession>
<proteinExistence type="predicted"/>
<evidence type="ECO:0000256" key="5">
    <source>
        <dbReference type="ARBA" id="ARBA00023136"/>
    </source>
</evidence>
<evidence type="ECO:0000256" key="1">
    <source>
        <dbReference type="ARBA" id="ARBA00004141"/>
    </source>
</evidence>
<feature type="transmembrane region" description="Helical" evidence="7">
    <location>
        <begin position="485"/>
        <end position="508"/>
    </location>
</feature>
<evidence type="ECO:0000256" key="6">
    <source>
        <dbReference type="SAM" id="MobiDB-lite"/>
    </source>
</evidence>
<feature type="transmembrane region" description="Helical" evidence="7">
    <location>
        <begin position="230"/>
        <end position="249"/>
    </location>
</feature>
<name>A0A8H7CFR7_9AGAR</name>
<evidence type="ECO:0000256" key="7">
    <source>
        <dbReference type="SAM" id="Phobius"/>
    </source>
</evidence>
<evidence type="ECO:0000256" key="2">
    <source>
        <dbReference type="ARBA" id="ARBA00022448"/>
    </source>
</evidence>
<dbReference type="SUPFAM" id="SSF103473">
    <property type="entry name" value="MFS general substrate transporter"/>
    <property type="match status" value="1"/>
</dbReference>
<dbReference type="PANTHER" id="PTHR43791:SF63">
    <property type="entry name" value="HIGH AFFINITY CYSTEINE TRANSPORTER"/>
    <property type="match status" value="1"/>
</dbReference>
<dbReference type="GO" id="GO:0016020">
    <property type="term" value="C:membrane"/>
    <property type="evidence" value="ECO:0007669"/>
    <property type="project" value="UniProtKB-SubCell"/>
</dbReference>
<dbReference type="GO" id="GO:0022857">
    <property type="term" value="F:transmembrane transporter activity"/>
    <property type="evidence" value="ECO:0007669"/>
    <property type="project" value="InterPro"/>
</dbReference>
<dbReference type="Gene3D" id="1.20.1250.20">
    <property type="entry name" value="MFS general substrate transporter like domains"/>
    <property type="match status" value="2"/>
</dbReference>
<keyword evidence="4 7" id="KW-1133">Transmembrane helix</keyword>
<sequence length="561" mass="63547">MGTSSEYDEKHSDEKHLDEKHPGAIEVSVDDVDTGAAVAASGDMELDPLEALRLRKKIDRHVLPLMCVLYWVQYMDKTTLGSSAILGIRYALFGIIRGTNSETISSLEKPLISRRISTRYLYLQLCYSFLTNMFPCRYNWLGTVFYLSYLVFEFPQNLALQRFPVAKWMSINIFVWAIALSTHAACKNFAGLMVVRIILGMCEGSITAGFLVVTSMFYTRKEQTVRVGYWFLMNGFAQIVAGFISFGTLHIKTDKFEPWQWLMIITGILTFIVSASFWFLFPDSPTTAWFLTPHERTVAVMRIKVNQTGLENKRFKKDQMMEAFADPKTWLFALFAALTNIPNSLSNQKPLIVNSFGFSVIQTTLLTCVDGVVEIITISTGVNVAARTGQRAYTAFVWKAPEVLGAILINTLSWNNKIGLLFSLWVTGVGTTGFVITLSWQAAVTAGHTKRVTTNAIMLISYCIGNAVGPFMWKQQYKPRNHIPWLIIGICYVVCMVLLLIIRAVLVAENKRRDAEPKVEDPYDNVYVERLSPDGVTEKIKVDKEFLDLTDRQNRDFRYVL</sequence>
<keyword evidence="3 7" id="KW-0812">Transmembrane</keyword>
<keyword evidence="5 7" id="KW-0472">Membrane</keyword>
<evidence type="ECO:0000313" key="8">
    <source>
        <dbReference type="EMBL" id="KAF7335680.1"/>
    </source>
</evidence>
<evidence type="ECO:0000313" key="9">
    <source>
        <dbReference type="Proteomes" id="UP000620124"/>
    </source>
</evidence>
<feature type="transmembrane region" description="Helical" evidence="7">
    <location>
        <begin position="452"/>
        <end position="473"/>
    </location>
</feature>
<dbReference type="PANTHER" id="PTHR43791">
    <property type="entry name" value="PERMEASE-RELATED"/>
    <property type="match status" value="1"/>
</dbReference>
<reference evidence="8" key="1">
    <citation type="submission" date="2020-05" db="EMBL/GenBank/DDBJ databases">
        <title>Mycena genomes resolve the evolution of fungal bioluminescence.</title>
        <authorList>
            <person name="Tsai I.J."/>
        </authorList>
    </citation>
    <scope>NUCLEOTIDE SEQUENCE</scope>
    <source>
        <strain evidence="8">CCC161011</strain>
    </source>
</reference>
<dbReference type="InterPro" id="IPR036259">
    <property type="entry name" value="MFS_trans_sf"/>
</dbReference>
<keyword evidence="9" id="KW-1185">Reference proteome</keyword>
<evidence type="ECO:0000256" key="4">
    <source>
        <dbReference type="ARBA" id="ARBA00022989"/>
    </source>
</evidence>
<feature type="transmembrane region" description="Helical" evidence="7">
    <location>
        <begin position="197"/>
        <end position="218"/>
    </location>
</feature>
<evidence type="ECO:0000256" key="3">
    <source>
        <dbReference type="ARBA" id="ARBA00022692"/>
    </source>
</evidence>
<feature type="transmembrane region" description="Helical" evidence="7">
    <location>
        <begin position="418"/>
        <end position="440"/>
    </location>
</feature>
<feature type="compositionally biased region" description="Basic and acidic residues" evidence="6">
    <location>
        <begin position="7"/>
        <end position="23"/>
    </location>
</feature>
<protein>
    <submittedName>
        <fullName evidence="8">MFS general substrate transporter</fullName>
    </submittedName>
</protein>
<dbReference type="OrthoDB" id="6730379at2759"/>
<comment type="caution">
    <text evidence="8">The sequence shown here is derived from an EMBL/GenBank/DDBJ whole genome shotgun (WGS) entry which is preliminary data.</text>
</comment>
<feature type="transmembrane region" description="Helical" evidence="7">
    <location>
        <begin position="261"/>
        <end position="281"/>
    </location>
</feature>
<dbReference type="InterPro" id="IPR011701">
    <property type="entry name" value="MFS"/>
</dbReference>
<keyword evidence="2" id="KW-0813">Transport</keyword>
<feature type="region of interest" description="Disordered" evidence="6">
    <location>
        <begin position="1"/>
        <end position="23"/>
    </location>
</feature>
<organism evidence="8 9">
    <name type="scientific">Mycena venus</name>
    <dbReference type="NCBI Taxonomy" id="2733690"/>
    <lineage>
        <taxon>Eukaryota</taxon>
        <taxon>Fungi</taxon>
        <taxon>Dikarya</taxon>
        <taxon>Basidiomycota</taxon>
        <taxon>Agaricomycotina</taxon>
        <taxon>Agaricomycetes</taxon>
        <taxon>Agaricomycetidae</taxon>
        <taxon>Agaricales</taxon>
        <taxon>Marasmiineae</taxon>
        <taxon>Mycenaceae</taxon>
        <taxon>Mycena</taxon>
    </lineage>
</organism>
<comment type="subcellular location">
    <subcellularLocation>
        <location evidence="1">Membrane</location>
        <topology evidence="1">Multi-pass membrane protein</topology>
    </subcellularLocation>
</comment>